<organism evidence="1 2">
    <name type="scientific">Papilio xuthus</name>
    <name type="common">Asian swallowtail butterfly</name>
    <dbReference type="NCBI Taxonomy" id="66420"/>
    <lineage>
        <taxon>Eukaryota</taxon>
        <taxon>Metazoa</taxon>
        <taxon>Ecdysozoa</taxon>
        <taxon>Arthropoda</taxon>
        <taxon>Hexapoda</taxon>
        <taxon>Insecta</taxon>
        <taxon>Pterygota</taxon>
        <taxon>Neoptera</taxon>
        <taxon>Endopterygota</taxon>
        <taxon>Lepidoptera</taxon>
        <taxon>Glossata</taxon>
        <taxon>Ditrysia</taxon>
        <taxon>Papilionoidea</taxon>
        <taxon>Papilionidae</taxon>
        <taxon>Papilioninae</taxon>
        <taxon>Papilio</taxon>
    </lineage>
</organism>
<dbReference type="AlphaFoldDB" id="A0A194QJ54"/>
<gene>
    <name evidence="1" type="ORF">RR46_02060</name>
</gene>
<reference evidence="1 2" key="1">
    <citation type="journal article" date="2015" name="Nat. Commun.">
        <title>Outbred genome sequencing and CRISPR/Cas9 gene editing in butterflies.</title>
        <authorList>
            <person name="Li X."/>
            <person name="Fan D."/>
            <person name="Zhang W."/>
            <person name="Liu G."/>
            <person name="Zhang L."/>
            <person name="Zhao L."/>
            <person name="Fang X."/>
            <person name="Chen L."/>
            <person name="Dong Y."/>
            <person name="Chen Y."/>
            <person name="Ding Y."/>
            <person name="Zhao R."/>
            <person name="Feng M."/>
            <person name="Zhu Y."/>
            <person name="Feng Y."/>
            <person name="Jiang X."/>
            <person name="Zhu D."/>
            <person name="Xiang H."/>
            <person name="Feng X."/>
            <person name="Li S."/>
            <person name="Wang J."/>
            <person name="Zhang G."/>
            <person name="Kronforst M.R."/>
            <person name="Wang W."/>
        </authorList>
    </citation>
    <scope>NUCLEOTIDE SEQUENCE [LARGE SCALE GENOMIC DNA]</scope>
    <source>
        <strain evidence="1">Ya'a_city_454_Px</strain>
        <tissue evidence="1">Whole body</tissue>
    </source>
</reference>
<dbReference type="EMBL" id="KQ458714">
    <property type="protein sequence ID" value="KPJ05424.1"/>
    <property type="molecule type" value="Genomic_DNA"/>
</dbReference>
<protein>
    <submittedName>
        <fullName evidence="1">Uncharacterized protein</fullName>
    </submittedName>
</protein>
<accession>A0A194QJ54</accession>
<dbReference type="Proteomes" id="UP000053268">
    <property type="component" value="Unassembled WGS sequence"/>
</dbReference>
<evidence type="ECO:0000313" key="2">
    <source>
        <dbReference type="Proteomes" id="UP000053268"/>
    </source>
</evidence>
<sequence length="104" mass="11620">MPAARVHCTRTFTLFTTISHKYVLFNETYVHITKNGTRIARCFFLVRRCGAAEAEVKPRDNTGRVAAPRARRAAPCRAGYTAPHLVRDAPPLCVTVARNSTTYL</sequence>
<keyword evidence="2" id="KW-1185">Reference proteome</keyword>
<proteinExistence type="predicted"/>
<evidence type="ECO:0000313" key="1">
    <source>
        <dbReference type="EMBL" id="KPJ05424.1"/>
    </source>
</evidence>
<name>A0A194QJ54_PAPXU</name>